<feature type="compositionally biased region" description="Basic and acidic residues" evidence="1">
    <location>
        <begin position="210"/>
        <end position="223"/>
    </location>
</feature>
<evidence type="ECO:0000313" key="4">
    <source>
        <dbReference type="Proteomes" id="UP000243515"/>
    </source>
</evidence>
<dbReference type="PANTHER" id="PTHR35519:SF2">
    <property type="entry name" value="PH DOMAIN PROTEIN"/>
    <property type="match status" value="1"/>
</dbReference>
<gene>
    <name evidence="3" type="ORF">Egran_06429</name>
</gene>
<protein>
    <recommendedName>
        <fullName evidence="5">PH domain-containing protein</fullName>
    </recommendedName>
</protein>
<evidence type="ECO:0000313" key="3">
    <source>
        <dbReference type="EMBL" id="OXV05801.1"/>
    </source>
</evidence>
<keyword evidence="2" id="KW-0472">Membrane</keyword>
<dbReference type="PANTHER" id="PTHR35519">
    <property type="entry name" value="MEMBRANE PROTEINS"/>
    <property type="match status" value="1"/>
</dbReference>
<evidence type="ECO:0000256" key="2">
    <source>
        <dbReference type="SAM" id="Phobius"/>
    </source>
</evidence>
<feature type="transmembrane region" description="Helical" evidence="2">
    <location>
        <begin position="125"/>
        <end position="145"/>
    </location>
</feature>
<dbReference type="InterPro" id="IPR025187">
    <property type="entry name" value="DUF4112"/>
</dbReference>
<evidence type="ECO:0000256" key="1">
    <source>
        <dbReference type="SAM" id="MobiDB-lite"/>
    </source>
</evidence>
<dbReference type="AlphaFoldDB" id="A0A232LNR2"/>
<reference evidence="3 4" key="1">
    <citation type="journal article" date="2015" name="Environ. Microbiol.">
        <title>Metagenome sequence of Elaphomyces granulatus from sporocarp tissue reveals Ascomycota ectomycorrhizal fingerprints of genome expansion and a Proteobacteria-rich microbiome.</title>
        <authorList>
            <person name="Quandt C.A."/>
            <person name="Kohler A."/>
            <person name="Hesse C.N."/>
            <person name="Sharpton T.J."/>
            <person name="Martin F."/>
            <person name="Spatafora J.W."/>
        </authorList>
    </citation>
    <scope>NUCLEOTIDE SEQUENCE [LARGE SCALE GENOMIC DNA]</scope>
    <source>
        <strain evidence="3 4">OSC145934</strain>
    </source>
</reference>
<accession>A0A232LNR2</accession>
<evidence type="ECO:0008006" key="5">
    <source>
        <dbReference type="Google" id="ProtNLM"/>
    </source>
</evidence>
<keyword evidence="2" id="KW-1133">Transmembrane helix</keyword>
<sequence length="259" mass="29033">MAAQLVSLVGERIWKESAKNKFGQEDPYFEQVPASRLHRAFGKKTKKVRKAIPPGLSENDAKVLNKVKRRAYRLDLCLFNLCGIRFGWGSVIGLFPVFGDGADAALALLVLRECKKVDGGLPGRIYSLMLLNIIIDLVIGFVPFVGDLADALYKCNTRNAVLLEKHLREKAAKQEKARLKTEPRVDLSIPEEFDRYEEEAANPPSYEIANRSEPKDTLDRRDAPGPSRPPAARLARDNPHVNAWFGGSKQKQRDPERDA</sequence>
<feature type="region of interest" description="Disordered" evidence="1">
    <location>
        <begin position="196"/>
        <end position="259"/>
    </location>
</feature>
<dbReference type="Proteomes" id="UP000243515">
    <property type="component" value="Unassembled WGS sequence"/>
</dbReference>
<name>A0A232LNR2_9EURO</name>
<organism evidence="3 4">
    <name type="scientific">Elaphomyces granulatus</name>
    <dbReference type="NCBI Taxonomy" id="519963"/>
    <lineage>
        <taxon>Eukaryota</taxon>
        <taxon>Fungi</taxon>
        <taxon>Dikarya</taxon>
        <taxon>Ascomycota</taxon>
        <taxon>Pezizomycotina</taxon>
        <taxon>Eurotiomycetes</taxon>
        <taxon>Eurotiomycetidae</taxon>
        <taxon>Eurotiales</taxon>
        <taxon>Elaphomycetaceae</taxon>
        <taxon>Elaphomyces</taxon>
    </lineage>
</organism>
<proteinExistence type="predicted"/>
<dbReference type="Pfam" id="PF13430">
    <property type="entry name" value="DUF4112"/>
    <property type="match status" value="1"/>
</dbReference>
<dbReference type="OrthoDB" id="2103474at2759"/>
<comment type="caution">
    <text evidence="3">The sequence shown here is derived from an EMBL/GenBank/DDBJ whole genome shotgun (WGS) entry which is preliminary data.</text>
</comment>
<keyword evidence="2" id="KW-0812">Transmembrane</keyword>
<dbReference type="EMBL" id="NPHW01006436">
    <property type="protein sequence ID" value="OXV05801.1"/>
    <property type="molecule type" value="Genomic_DNA"/>
</dbReference>
<feature type="transmembrane region" description="Helical" evidence="2">
    <location>
        <begin position="76"/>
        <end position="98"/>
    </location>
</feature>
<keyword evidence="4" id="KW-1185">Reference proteome</keyword>